<evidence type="ECO:0000256" key="6">
    <source>
        <dbReference type="RuleBase" id="RU000481"/>
    </source>
</evidence>
<dbReference type="GO" id="GO:0008483">
    <property type="term" value="F:transaminase activity"/>
    <property type="evidence" value="ECO:0007669"/>
    <property type="project" value="UniProtKB-KW"/>
</dbReference>
<dbReference type="Gene3D" id="3.40.640.10">
    <property type="entry name" value="Type I PLP-dependent aspartate aminotransferase-like (Major domain)"/>
    <property type="match status" value="1"/>
</dbReference>
<dbReference type="CDD" id="cd00609">
    <property type="entry name" value="AAT_like"/>
    <property type="match status" value="1"/>
</dbReference>
<feature type="region of interest" description="Disordered" evidence="7">
    <location>
        <begin position="1"/>
        <end position="23"/>
    </location>
</feature>
<dbReference type="GO" id="GO:0006520">
    <property type="term" value="P:amino acid metabolic process"/>
    <property type="evidence" value="ECO:0007669"/>
    <property type="project" value="InterPro"/>
</dbReference>
<evidence type="ECO:0000256" key="5">
    <source>
        <dbReference type="ARBA" id="ARBA00022898"/>
    </source>
</evidence>
<dbReference type="InterPro" id="IPR015421">
    <property type="entry name" value="PyrdxlP-dep_Trfase_major"/>
</dbReference>
<dbReference type="InterPro" id="IPR004838">
    <property type="entry name" value="NHTrfase_class1_PyrdxlP-BS"/>
</dbReference>
<dbReference type="Proteomes" id="UP000228755">
    <property type="component" value="Unassembled WGS sequence"/>
</dbReference>
<evidence type="ECO:0000256" key="4">
    <source>
        <dbReference type="ARBA" id="ARBA00022679"/>
    </source>
</evidence>
<evidence type="ECO:0000313" key="9">
    <source>
        <dbReference type="EMBL" id="PJM79342.1"/>
    </source>
</evidence>
<dbReference type="InterPro" id="IPR015424">
    <property type="entry name" value="PyrdxlP-dep_Trfase"/>
</dbReference>
<proteinExistence type="inferred from homology"/>
<dbReference type="OrthoDB" id="9763453at2"/>
<evidence type="ECO:0000259" key="8">
    <source>
        <dbReference type="Pfam" id="PF00155"/>
    </source>
</evidence>
<keyword evidence="5" id="KW-0663">Pyridoxal phosphate</keyword>
<dbReference type="AlphaFoldDB" id="A0A2M9HRC6"/>
<protein>
    <recommendedName>
        <fullName evidence="6">Aminotransferase</fullName>
        <ecNumber evidence="6">2.6.1.-</ecNumber>
    </recommendedName>
</protein>
<feature type="domain" description="Aminotransferase class I/classII large" evidence="8">
    <location>
        <begin position="51"/>
        <end position="405"/>
    </location>
</feature>
<dbReference type="PROSITE" id="PS00105">
    <property type="entry name" value="AA_TRANSFER_CLASS_1"/>
    <property type="match status" value="1"/>
</dbReference>
<dbReference type="Pfam" id="PF00155">
    <property type="entry name" value="Aminotran_1_2"/>
    <property type="match status" value="1"/>
</dbReference>
<organism evidence="9 10">
    <name type="scientific">Bifidobacterium scaligerum</name>
    <dbReference type="NCBI Taxonomy" id="2052656"/>
    <lineage>
        <taxon>Bacteria</taxon>
        <taxon>Bacillati</taxon>
        <taxon>Actinomycetota</taxon>
        <taxon>Actinomycetes</taxon>
        <taxon>Bifidobacteriales</taxon>
        <taxon>Bifidobacteriaceae</taxon>
        <taxon>Bifidobacterium</taxon>
    </lineage>
</organism>
<dbReference type="InterPro" id="IPR004839">
    <property type="entry name" value="Aminotransferase_I/II_large"/>
</dbReference>
<keyword evidence="3 6" id="KW-0032">Aminotransferase</keyword>
<sequence length="414" mass="45276">MENEAVQQPASVVTSPTTPSPIMSRRAREINPFRAMVFGEKADTMIAHGIDVIKLSLGEPDFGAPPAVRDAMREQYDGRALPYTAAMGLPELRQAIADFYRDRHDLDIDPKRICVTAGGSAALLLATALTVDPGDDVIVADPSYPCNRELVRSFEGNVIDVPTSAATRFHLNADLCREYWTDRTKAVMITSPSNPTGTTIDFNVLKDVTAFAAEHGAWRIVDETYLDLADREPDGTEVKSVLACDPGAIVCNSFSKFFGMTGWRLGWAILPDDATVLEAVDDLATNYYLCAHTPTQHAALACFTPESLAECEARRQELLARRRIVIDGLKRIGLPVEVEPNGAFYAYFNISRTGLDAWTFCERALEEAHVALTPGRDFGAATANTHVRLSYAASREALSEGLERLGKFVATLES</sequence>
<evidence type="ECO:0000256" key="2">
    <source>
        <dbReference type="ARBA" id="ARBA00007441"/>
    </source>
</evidence>
<keyword evidence="10" id="KW-1185">Reference proteome</keyword>
<dbReference type="SUPFAM" id="SSF53383">
    <property type="entry name" value="PLP-dependent transferases"/>
    <property type="match status" value="1"/>
</dbReference>
<name>A0A2M9HRC6_9BIFI</name>
<comment type="similarity">
    <text evidence="2 6">Belongs to the class-I pyridoxal-phosphate-dependent aminotransferase family.</text>
</comment>
<accession>A0A2M9HRC6</accession>
<evidence type="ECO:0000256" key="7">
    <source>
        <dbReference type="SAM" id="MobiDB-lite"/>
    </source>
</evidence>
<keyword evidence="4 6" id="KW-0808">Transferase</keyword>
<dbReference type="EMBL" id="PGLQ01000002">
    <property type="protein sequence ID" value="PJM79342.1"/>
    <property type="molecule type" value="Genomic_DNA"/>
</dbReference>
<evidence type="ECO:0000256" key="3">
    <source>
        <dbReference type="ARBA" id="ARBA00022576"/>
    </source>
</evidence>
<evidence type="ECO:0000313" key="10">
    <source>
        <dbReference type="Proteomes" id="UP000228755"/>
    </source>
</evidence>
<dbReference type="EC" id="2.6.1.-" evidence="6"/>
<dbReference type="PANTHER" id="PTHR46383">
    <property type="entry name" value="ASPARTATE AMINOTRANSFERASE"/>
    <property type="match status" value="1"/>
</dbReference>
<reference evidence="9 10" key="1">
    <citation type="submission" date="2017-11" db="EMBL/GenBank/DDBJ databases">
        <title>Draft genome sequences of strains TRE 1, TRE D, TRE H and TRI 7, isolated from tamarins, belonging to four potential novel Bifidobacterium species.</title>
        <authorList>
            <person name="Mattarelli P."/>
            <person name="Modesto M."/>
            <person name="Bonetti A."/>
            <person name="Puglisi E."/>
            <person name="Morelli L."/>
        </authorList>
    </citation>
    <scope>NUCLEOTIDE SEQUENCE [LARGE SCALE GENOMIC DNA]</scope>
    <source>
        <strain evidence="10">TRED</strain>
    </source>
</reference>
<comment type="caution">
    <text evidence="9">The sequence shown here is derived from an EMBL/GenBank/DDBJ whole genome shotgun (WGS) entry which is preliminary data.</text>
</comment>
<dbReference type="GO" id="GO:0030170">
    <property type="term" value="F:pyridoxal phosphate binding"/>
    <property type="evidence" value="ECO:0007669"/>
    <property type="project" value="InterPro"/>
</dbReference>
<comment type="cofactor">
    <cofactor evidence="1 6">
        <name>pyridoxal 5'-phosphate</name>
        <dbReference type="ChEBI" id="CHEBI:597326"/>
    </cofactor>
</comment>
<evidence type="ECO:0000256" key="1">
    <source>
        <dbReference type="ARBA" id="ARBA00001933"/>
    </source>
</evidence>
<gene>
    <name evidence="9" type="ORF">CUU80_04730</name>
</gene>
<dbReference type="InterPro" id="IPR050596">
    <property type="entry name" value="AspAT/PAT-like"/>
</dbReference>
<feature type="compositionally biased region" description="Polar residues" evidence="7">
    <location>
        <begin position="1"/>
        <end position="21"/>
    </location>
</feature>
<dbReference type="PANTHER" id="PTHR46383:SF2">
    <property type="entry name" value="AMINOTRANSFERASE"/>
    <property type="match status" value="1"/>
</dbReference>
<dbReference type="RefSeq" id="WP_100496199.1">
    <property type="nucleotide sequence ID" value="NZ_PGLQ01000002.1"/>
</dbReference>